<feature type="transmembrane region" description="Helical" evidence="6">
    <location>
        <begin position="162"/>
        <end position="180"/>
    </location>
</feature>
<accession>A0A7M1W4M4</accession>
<evidence type="ECO:0000256" key="1">
    <source>
        <dbReference type="ARBA" id="ARBA00004651"/>
    </source>
</evidence>
<keyword evidence="3 6" id="KW-0812">Transmembrane</keyword>
<feature type="transmembrane region" description="Helical" evidence="6">
    <location>
        <begin position="246"/>
        <end position="268"/>
    </location>
</feature>
<feature type="transmembrane region" description="Helical" evidence="6">
    <location>
        <begin position="208"/>
        <end position="231"/>
    </location>
</feature>
<feature type="transmembrane region" description="Helical" evidence="6">
    <location>
        <begin position="313"/>
        <end position="333"/>
    </location>
</feature>
<dbReference type="GO" id="GO:0005886">
    <property type="term" value="C:plasma membrane"/>
    <property type="evidence" value="ECO:0007669"/>
    <property type="project" value="UniProtKB-SubCell"/>
</dbReference>
<feature type="transmembrane region" description="Helical" evidence="6">
    <location>
        <begin position="354"/>
        <end position="370"/>
    </location>
</feature>
<name>A0A7M1W4M4_VIBPH</name>
<dbReference type="EMBL" id="MT898200">
    <property type="protein sequence ID" value="QOS21899.1"/>
    <property type="molecule type" value="Genomic_DNA"/>
</dbReference>
<evidence type="ECO:0000256" key="2">
    <source>
        <dbReference type="ARBA" id="ARBA00022475"/>
    </source>
</evidence>
<gene>
    <name evidence="7" type="primary">rfbX</name>
    <name evidence="7" type="ORF">VP389_00018</name>
</gene>
<dbReference type="InterPro" id="IPR002797">
    <property type="entry name" value="Polysacc_synth"/>
</dbReference>
<evidence type="ECO:0000256" key="6">
    <source>
        <dbReference type="SAM" id="Phobius"/>
    </source>
</evidence>
<feature type="transmembrane region" description="Helical" evidence="6">
    <location>
        <begin position="33"/>
        <end position="52"/>
    </location>
</feature>
<comment type="subcellular location">
    <subcellularLocation>
        <location evidence="1">Cell membrane</location>
        <topology evidence="1">Multi-pass membrane protein</topology>
    </subcellularLocation>
</comment>
<dbReference type="AlphaFoldDB" id="A0A7M1W4M4"/>
<keyword evidence="2" id="KW-1003">Cell membrane</keyword>
<organism evidence="7">
    <name type="scientific">Vibrio parahaemolyticus</name>
    <dbReference type="NCBI Taxonomy" id="670"/>
    <lineage>
        <taxon>Bacteria</taxon>
        <taxon>Pseudomonadati</taxon>
        <taxon>Pseudomonadota</taxon>
        <taxon>Gammaproteobacteria</taxon>
        <taxon>Vibrionales</taxon>
        <taxon>Vibrionaceae</taxon>
        <taxon>Vibrio</taxon>
    </lineage>
</organism>
<dbReference type="PANTHER" id="PTHR30250">
    <property type="entry name" value="PST FAMILY PREDICTED COLANIC ACID TRANSPORTER"/>
    <property type="match status" value="1"/>
</dbReference>
<proteinExistence type="predicted"/>
<feature type="transmembrane region" description="Helical" evidence="6">
    <location>
        <begin position="139"/>
        <end position="156"/>
    </location>
</feature>
<evidence type="ECO:0000313" key="7">
    <source>
        <dbReference type="EMBL" id="QOS21899.1"/>
    </source>
</evidence>
<feature type="transmembrane region" description="Helical" evidence="6">
    <location>
        <begin position="73"/>
        <end position="97"/>
    </location>
</feature>
<evidence type="ECO:0000256" key="3">
    <source>
        <dbReference type="ARBA" id="ARBA00022692"/>
    </source>
</evidence>
<feature type="transmembrane region" description="Helical" evidence="6">
    <location>
        <begin position="280"/>
        <end position="301"/>
    </location>
</feature>
<sequence length="404" mass="45609">MIKNVIHLLIYQLFNFIIPLAMLPFLVSVLSSNAYQSLVINQTMVMLSIAFVNYGFDVKAVTRLVEDASSNRALLISTIYVVKICLFAFISVLYVFIAIKVYGIGLADVLFGLTWIASFIPLNVWFYSFKERFDIVSKWTILPKVVLLPFVFLVISNDSDTWKYFAIYGLASLITSIFLFRKMLSIECGLTLVLPKFKGVKDILRDGFGFFISQLSVMLMTNVFTLLLPIWLTPHQFTVFNVADRAVRIISMLTSPFTNALFPVMAKLTRVDKQQAFEKVTSFIFLSTGVAFIGCVAYYFLGELILSLLFPDIYHELYLVIMFMLIVPFFVFLNNLFGTQIGINFGKDKSFSKVILVSGLVNLICSALFIPGNGVYGAVFVVVLSQFILLMGMFFVARSCGYSK</sequence>
<feature type="transmembrane region" description="Helical" evidence="6">
    <location>
        <begin position="376"/>
        <end position="397"/>
    </location>
</feature>
<feature type="transmembrane region" description="Helical" evidence="6">
    <location>
        <begin position="7"/>
        <end position="27"/>
    </location>
</feature>
<protein>
    <submittedName>
        <fullName evidence="7">Putative O-antigen transporter</fullName>
    </submittedName>
</protein>
<dbReference type="InterPro" id="IPR050833">
    <property type="entry name" value="Poly_Biosynth_Transport"/>
</dbReference>
<evidence type="ECO:0000256" key="5">
    <source>
        <dbReference type="ARBA" id="ARBA00023136"/>
    </source>
</evidence>
<dbReference type="PANTHER" id="PTHR30250:SF11">
    <property type="entry name" value="O-ANTIGEN TRANSPORTER-RELATED"/>
    <property type="match status" value="1"/>
</dbReference>
<evidence type="ECO:0000256" key="4">
    <source>
        <dbReference type="ARBA" id="ARBA00022989"/>
    </source>
</evidence>
<keyword evidence="5 6" id="KW-0472">Membrane</keyword>
<keyword evidence="4 6" id="KW-1133">Transmembrane helix</keyword>
<reference evidence="7" key="1">
    <citation type="submission" date="2020-08" db="EMBL/GenBank/DDBJ databases">
        <title>Genetic structure, function and evolution of capsule biosynthesis loci in Vibrio parahaemolyticus.</title>
        <authorList>
            <person name="Li L."/>
            <person name="Bian S."/>
        </authorList>
    </citation>
    <scope>NUCLEOTIDE SEQUENCE</scope>
    <source>
        <strain evidence="7">VP389</strain>
    </source>
</reference>
<feature type="transmembrane region" description="Helical" evidence="6">
    <location>
        <begin position="109"/>
        <end position="127"/>
    </location>
</feature>
<dbReference type="Pfam" id="PF01943">
    <property type="entry name" value="Polysacc_synt"/>
    <property type="match status" value="1"/>
</dbReference>